<proteinExistence type="predicted"/>
<protein>
    <recommendedName>
        <fullName evidence="3">Polymerase beta nucleotidyltransferase domain-containing protein</fullName>
    </recommendedName>
</protein>
<reference evidence="1 2" key="1">
    <citation type="journal article" date="2016" name="Nat. Commun.">
        <title>Thousands of microbial genomes shed light on interconnected biogeochemical processes in an aquifer system.</title>
        <authorList>
            <person name="Anantharaman K."/>
            <person name="Brown C.T."/>
            <person name="Hug L.A."/>
            <person name="Sharon I."/>
            <person name="Castelle C.J."/>
            <person name="Probst A.J."/>
            <person name="Thomas B.C."/>
            <person name="Singh A."/>
            <person name="Wilkins M.J."/>
            <person name="Karaoz U."/>
            <person name="Brodie E.L."/>
            <person name="Williams K.H."/>
            <person name="Hubbard S.S."/>
            <person name="Banfield J.F."/>
        </authorList>
    </citation>
    <scope>NUCLEOTIDE SEQUENCE [LARGE SCALE GENOMIC DNA]</scope>
</reference>
<sequence length="192" mass="22824">MNNKYPPIEDLFSDINKIRIIRYFIRNPEGFFEKSEIAKRLGMRKNIFEKESKLFTLINFLKTKKSGKSKFYALNIKFYLYPEMKNLIERSISISDEELILKLKGVGRVWLALAAGIFINKEDSRADMMIVGKIKPSKLDKFIKFVEAKIGRELNFVMMTPEEFKYRHKMFDRFVHDMLESPHKKLISKIRL</sequence>
<dbReference type="EMBL" id="MEYQ01000038">
    <property type="protein sequence ID" value="OGD38640.1"/>
    <property type="molecule type" value="Genomic_DNA"/>
</dbReference>
<comment type="caution">
    <text evidence="1">The sequence shown here is derived from an EMBL/GenBank/DDBJ whole genome shotgun (WGS) entry which is preliminary data.</text>
</comment>
<evidence type="ECO:0000313" key="2">
    <source>
        <dbReference type="Proteomes" id="UP000177947"/>
    </source>
</evidence>
<organism evidence="1 2">
    <name type="scientific">Candidatus Azambacteria bacterium RIFCSPLOWO2_01_FULL_37_9</name>
    <dbReference type="NCBI Taxonomy" id="1797297"/>
    <lineage>
        <taxon>Bacteria</taxon>
        <taxon>Candidatus Azamiibacteriota</taxon>
    </lineage>
</organism>
<dbReference type="Proteomes" id="UP000177947">
    <property type="component" value="Unassembled WGS sequence"/>
</dbReference>
<name>A0A1F5C723_9BACT</name>
<evidence type="ECO:0008006" key="3">
    <source>
        <dbReference type="Google" id="ProtNLM"/>
    </source>
</evidence>
<accession>A0A1F5C723</accession>
<dbReference type="AlphaFoldDB" id="A0A1F5C723"/>
<evidence type="ECO:0000313" key="1">
    <source>
        <dbReference type="EMBL" id="OGD38640.1"/>
    </source>
</evidence>
<gene>
    <name evidence="1" type="ORF">A2907_00865</name>
</gene>